<dbReference type="InParanoid" id="Q025K1"/>
<sequence length="125" mass="14347">MTRAEFIQRLVLNTITDDFDNVDQVILSDVAQVGAKYGLAISRSEVVEAMRALVEAGLARPYELYARDPYSVELPDMPPLKVEEVNFKTYFYVTERGMDFHEADGSWWPFDDQGALRPDWNPPEE</sequence>
<dbReference type="STRING" id="234267.Acid_2329"/>
<evidence type="ECO:0000313" key="1">
    <source>
        <dbReference type="EMBL" id="ABJ83318.1"/>
    </source>
</evidence>
<dbReference type="EMBL" id="CP000473">
    <property type="protein sequence ID" value="ABJ83318.1"/>
    <property type="molecule type" value="Genomic_DNA"/>
</dbReference>
<organism evidence="1">
    <name type="scientific">Solibacter usitatus (strain Ellin6076)</name>
    <dbReference type="NCBI Taxonomy" id="234267"/>
    <lineage>
        <taxon>Bacteria</taxon>
        <taxon>Pseudomonadati</taxon>
        <taxon>Acidobacteriota</taxon>
        <taxon>Terriglobia</taxon>
        <taxon>Bryobacterales</taxon>
        <taxon>Solibacteraceae</taxon>
        <taxon>Candidatus Solibacter</taxon>
    </lineage>
</organism>
<dbReference type="KEGG" id="sus:Acid_2329"/>
<dbReference type="HOGENOM" id="CLU_1991219_0_0_0"/>
<reference evidence="1" key="1">
    <citation type="submission" date="2006-10" db="EMBL/GenBank/DDBJ databases">
        <title>Complete sequence of Solibacter usitatus Ellin6076.</title>
        <authorList>
            <consortium name="US DOE Joint Genome Institute"/>
            <person name="Copeland A."/>
            <person name="Lucas S."/>
            <person name="Lapidus A."/>
            <person name="Barry K."/>
            <person name="Detter J.C."/>
            <person name="Glavina del Rio T."/>
            <person name="Hammon N."/>
            <person name="Israni S."/>
            <person name="Dalin E."/>
            <person name="Tice H."/>
            <person name="Pitluck S."/>
            <person name="Thompson L.S."/>
            <person name="Brettin T."/>
            <person name="Bruce D."/>
            <person name="Han C."/>
            <person name="Tapia R."/>
            <person name="Gilna P."/>
            <person name="Schmutz J."/>
            <person name="Larimer F."/>
            <person name="Land M."/>
            <person name="Hauser L."/>
            <person name="Kyrpides N."/>
            <person name="Mikhailova N."/>
            <person name="Janssen P.H."/>
            <person name="Kuske C.R."/>
            <person name="Richardson P."/>
        </authorList>
    </citation>
    <scope>NUCLEOTIDE SEQUENCE</scope>
    <source>
        <strain evidence="1">Ellin6076</strain>
    </source>
</reference>
<proteinExistence type="predicted"/>
<protein>
    <submittedName>
        <fullName evidence="1">Uncharacterized protein</fullName>
    </submittedName>
</protein>
<accession>Q025K1</accession>
<dbReference type="AlphaFoldDB" id="Q025K1"/>
<name>Q025K1_SOLUE</name>
<gene>
    <name evidence="1" type="ordered locus">Acid_2329</name>
</gene>